<reference evidence="2" key="1">
    <citation type="submission" date="2021-03" db="EMBL/GenBank/DDBJ databases">
        <title>Whole genome shotgun sequence of Actinoplanes auranticolor NBRC 12245.</title>
        <authorList>
            <person name="Komaki H."/>
            <person name="Tamura T."/>
        </authorList>
    </citation>
    <scope>NUCLEOTIDE SEQUENCE</scope>
    <source>
        <strain evidence="2">NBRC 12245</strain>
    </source>
</reference>
<evidence type="ECO:0008006" key="4">
    <source>
        <dbReference type="Google" id="ProtNLM"/>
    </source>
</evidence>
<feature type="transmembrane region" description="Helical" evidence="1">
    <location>
        <begin position="12"/>
        <end position="32"/>
    </location>
</feature>
<name>A0A919S472_9ACTN</name>
<accession>A0A919S472</accession>
<gene>
    <name evidence="2" type="ORF">Aau02nite_04290</name>
</gene>
<proteinExistence type="predicted"/>
<comment type="caution">
    <text evidence="2">The sequence shown here is derived from an EMBL/GenBank/DDBJ whole genome shotgun (WGS) entry which is preliminary data.</text>
</comment>
<evidence type="ECO:0000313" key="3">
    <source>
        <dbReference type="Proteomes" id="UP000681340"/>
    </source>
</evidence>
<keyword evidence="3" id="KW-1185">Reference proteome</keyword>
<feature type="transmembrane region" description="Helical" evidence="1">
    <location>
        <begin position="199"/>
        <end position="220"/>
    </location>
</feature>
<evidence type="ECO:0000256" key="1">
    <source>
        <dbReference type="SAM" id="Phobius"/>
    </source>
</evidence>
<keyword evidence="1" id="KW-0812">Transmembrane</keyword>
<protein>
    <recommendedName>
        <fullName evidence="4">ABC-2 type transport system permease protein</fullName>
    </recommendedName>
</protein>
<dbReference type="EMBL" id="BOQL01000004">
    <property type="protein sequence ID" value="GIM63470.1"/>
    <property type="molecule type" value="Genomic_DNA"/>
</dbReference>
<feature type="transmembrane region" description="Helical" evidence="1">
    <location>
        <begin position="86"/>
        <end position="111"/>
    </location>
</feature>
<dbReference type="AlphaFoldDB" id="A0A919S472"/>
<feature type="transmembrane region" description="Helical" evidence="1">
    <location>
        <begin position="123"/>
        <end position="141"/>
    </location>
</feature>
<keyword evidence="1" id="KW-0472">Membrane</keyword>
<organism evidence="2 3">
    <name type="scientific">Actinoplanes auranticolor</name>
    <dbReference type="NCBI Taxonomy" id="47988"/>
    <lineage>
        <taxon>Bacteria</taxon>
        <taxon>Bacillati</taxon>
        <taxon>Actinomycetota</taxon>
        <taxon>Actinomycetes</taxon>
        <taxon>Micromonosporales</taxon>
        <taxon>Micromonosporaceae</taxon>
        <taxon>Actinoplanes</taxon>
    </lineage>
</organism>
<dbReference type="Pfam" id="PF12730">
    <property type="entry name" value="ABC2_membrane_4"/>
    <property type="match status" value="1"/>
</dbReference>
<sequence length="225" mass="22730">MVRAELLKLAGLPAVWVAVALSLLLPPLVVLLNSRTVAPGADTGFLELTVGVLGPLVLGTVAAGSEYRGGQIATSLLCVPSRLRLLAAKTGAVVLSVAVTAAVSAVVTLAVAGVLTGGAGPRIAGVVGYWVLDGLLAYGITLLTRSGVLPLTVLIVNSTVVSVSYLLSKVTPLAAYLPDLAGAQMFIEPRDPAVDLTPVTAGLVMGAWVAALLAVAAYVFGRRDA</sequence>
<dbReference type="Proteomes" id="UP000681340">
    <property type="component" value="Unassembled WGS sequence"/>
</dbReference>
<evidence type="ECO:0000313" key="2">
    <source>
        <dbReference type="EMBL" id="GIM63470.1"/>
    </source>
</evidence>
<dbReference type="RefSeq" id="WP_212986575.1">
    <property type="nucleotide sequence ID" value="NZ_BAABEA010000046.1"/>
</dbReference>
<feature type="transmembrane region" description="Helical" evidence="1">
    <location>
        <begin position="148"/>
        <end position="167"/>
    </location>
</feature>
<keyword evidence="1" id="KW-1133">Transmembrane helix</keyword>